<reference evidence="2 3" key="1">
    <citation type="submission" date="2013-12" db="EMBL/GenBank/DDBJ databases">
        <title>Draft genome of the parsitic nematode Ancylostoma duodenale.</title>
        <authorList>
            <person name="Mitreva M."/>
        </authorList>
    </citation>
    <scope>NUCLEOTIDE SEQUENCE [LARGE SCALE GENOMIC DNA]</scope>
    <source>
        <strain evidence="2 3">Zhejiang</strain>
    </source>
</reference>
<sequence length="83" mass="9502">MVKNSWSEARVARNSRCGSTPHADDVSSPSSWRRSIDMKVRPRKEPAMGVTRNLTEVFTLLRTNAQQNKFIYMNSSMPSTNRQ</sequence>
<proteinExistence type="predicted"/>
<protein>
    <submittedName>
        <fullName evidence="2">Uncharacterized protein</fullName>
    </submittedName>
</protein>
<evidence type="ECO:0000313" key="3">
    <source>
        <dbReference type="Proteomes" id="UP000054047"/>
    </source>
</evidence>
<dbReference type="OrthoDB" id="10528819at2759"/>
<evidence type="ECO:0000313" key="2">
    <source>
        <dbReference type="EMBL" id="KIH56263.1"/>
    </source>
</evidence>
<feature type="compositionally biased region" description="Basic and acidic residues" evidence="1">
    <location>
        <begin position="34"/>
        <end position="46"/>
    </location>
</feature>
<organism evidence="2 3">
    <name type="scientific">Ancylostoma duodenale</name>
    <dbReference type="NCBI Taxonomy" id="51022"/>
    <lineage>
        <taxon>Eukaryota</taxon>
        <taxon>Metazoa</taxon>
        <taxon>Ecdysozoa</taxon>
        <taxon>Nematoda</taxon>
        <taxon>Chromadorea</taxon>
        <taxon>Rhabditida</taxon>
        <taxon>Rhabditina</taxon>
        <taxon>Rhabditomorpha</taxon>
        <taxon>Strongyloidea</taxon>
        <taxon>Ancylostomatidae</taxon>
        <taxon>Ancylostomatinae</taxon>
        <taxon>Ancylostoma</taxon>
    </lineage>
</organism>
<evidence type="ECO:0000256" key="1">
    <source>
        <dbReference type="SAM" id="MobiDB-lite"/>
    </source>
</evidence>
<gene>
    <name evidence="2" type="ORF">ANCDUO_13557</name>
</gene>
<dbReference type="Proteomes" id="UP000054047">
    <property type="component" value="Unassembled WGS sequence"/>
</dbReference>
<keyword evidence="3" id="KW-1185">Reference proteome</keyword>
<dbReference type="EMBL" id="KN736007">
    <property type="protein sequence ID" value="KIH56263.1"/>
    <property type="molecule type" value="Genomic_DNA"/>
</dbReference>
<accession>A0A0C2CIN0</accession>
<feature type="region of interest" description="Disordered" evidence="1">
    <location>
        <begin position="1"/>
        <end position="47"/>
    </location>
</feature>
<dbReference type="AlphaFoldDB" id="A0A0C2CIN0"/>
<name>A0A0C2CIN0_9BILA</name>